<feature type="compositionally biased region" description="Polar residues" evidence="3">
    <location>
        <begin position="250"/>
        <end position="260"/>
    </location>
</feature>
<evidence type="ECO:0000259" key="4">
    <source>
        <dbReference type="Pfam" id="PF08626"/>
    </source>
</evidence>
<name>A0A8H7UZ77_9FUNG</name>
<accession>A0A8H7UZ77</accession>
<evidence type="ECO:0000313" key="9">
    <source>
        <dbReference type="EMBL" id="KAG2204171.1"/>
    </source>
</evidence>
<feature type="region of interest" description="Disordered" evidence="3">
    <location>
        <begin position="193"/>
        <end position="268"/>
    </location>
</feature>
<dbReference type="InterPro" id="IPR058564">
    <property type="entry name" value="TPR_TRAPPC9_Trs120"/>
</dbReference>
<dbReference type="InterPro" id="IPR058568">
    <property type="entry name" value="Ig_TRAPPC9_Trs120_4th"/>
</dbReference>
<feature type="compositionally biased region" description="Low complexity" evidence="3">
    <location>
        <begin position="207"/>
        <end position="243"/>
    </location>
</feature>
<evidence type="ECO:0000313" key="10">
    <source>
        <dbReference type="Proteomes" id="UP000650833"/>
    </source>
</evidence>
<comment type="subcellular location">
    <subcellularLocation>
        <location evidence="1">Golgi apparatus</location>
    </subcellularLocation>
</comment>
<feature type="domain" description="Trs120/TRAPPC9 N-terminal" evidence="4">
    <location>
        <begin position="6"/>
        <end position="334"/>
    </location>
</feature>
<reference evidence="9" key="1">
    <citation type="submission" date="2020-12" db="EMBL/GenBank/DDBJ databases">
        <title>Metabolic potential, ecology and presence of endohyphal bacteria is reflected in genomic diversity of Mucoromycotina.</title>
        <authorList>
            <person name="Muszewska A."/>
            <person name="Okrasinska A."/>
            <person name="Steczkiewicz K."/>
            <person name="Drgas O."/>
            <person name="Orlowska M."/>
            <person name="Perlinska-Lenart U."/>
            <person name="Aleksandrzak-Piekarczyk T."/>
            <person name="Szatraj K."/>
            <person name="Zielenkiewicz U."/>
            <person name="Pilsyk S."/>
            <person name="Malc E."/>
            <person name="Mieczkowski P."/>
            <person name="Kruszewska J.S."/>
            <person name="Biernat P."/>
            <person name="Pawlowska J."/>
        </authorList>
    </citation>
    <scope>NUCLEOTIDE SEQUENCE</scope>
    <source>
        <strain evidence="9">CBS 226.32</strain>
    </source>
</reference>
<evidence type="ECO:0000259" key="6">
    <source>
        <dbReference type="Pfam" id="PF26254"/>
    </source>
</evidence>
<dbReference type="OrthoDB" id="27962at2759"/>
<evidence type="ECO:0000259" key="8">
    <source>
        <dbReference type="Pfam" id="PF26283"/>
    </source>
</evidence>
<dbReference type="Pfam" id="PF26254">
    <property type="entry name" value="Ig_TRAPPC9-Trs120_1st"/>
    <property type="match status" value="1"/>
</dbReference>
<dbReference type="InterPro" id="IPR013935">
    <property type="entry name" value="Trs120_TRAPPC9"/>
</dbReference>
<dbReference type="Pfam" id="PF08626">
    <property type="entry name" value="TRAPPC9-Trs120"/>
    <property type="match status" value="1"/>
</dbReference>
<dbReference type="Pfam" id="PF26282">
    <property type="entry name" value="Ig_TRAPPC9-Trs120_3rd"/>
    <property type="match status" value="1"/>
</dbReference>
<feature type="domain" description="Trs120/TRAPPC9 first Ig-like" evidence="6">
    <location>
        <begin position="688"/>
        <end position="861"/>
    </location>
</feature>
<dbReference type="Pfam" id="PF26283">
    <property type="entry name" value="Ig_TRAPPC9-Trs120_4th"/>
    <property type="match status" value="1"/>
</dbReference>
<sequence length="1392" mass="157758">MDLAIDVTSGCRVRVLLVPVSPIKKATFYKYVELVKTFNLVRLGDVTPDLKKGANGTSMFSSQIFQEGQMHFQFITHWTREHAELEDFQPHRRIFGVIGIMDCQEWKNKDLSEGYKQFSQDLDQYPTAVATRCFAFDPSETQEDDTKGLIMIPNVGNMSFYMSTMICDFSSEILEQFAILANRIQKLETLESPIPTNNHIPSRGDQRSSQPPLSISPSISSSLINKRSSLQPHQQLQSQSSPSQHHHRLSTNALNSSGSIGESIRTRKRTPGRIRKLLGDFYLLAGRLPDAVNHYDQAIEMAKITSDFLWLASAMEGLVCATILLEYLQADIGHIVSRNPVSPDLSTYSAATEDNSESPPLPTESGEPRSTLTVVTDQYTTIIKNYQHTSLTANFSVPDLVYAEACLKIARLLCTAFLNQGWNGQTMALLVQGKLIENEDVELQKKKSECFVFLSANEMIRFKISGIPRYRIADWVTKVWAIHIDELALLDQIFITASMSSVYSFIGYHRKSAWLMHESVDRMLPLLIQHRRSGLSKYTRKFSIVHDNGVLEILKRICEIYGIGEHNVHDGGALEAMRQENQELFSKQAPSRSKGNIQPKENRFGWPELQINILKQCISVSDALIDNGSRLYYTTVLLKNLYQYIPKAEQMKLATTIQSMVANTNRDKKQSSMVYGSESINYWGVNIVSRIEAKKPISRKIVYAHPIKNEAVVNTKNNNSLADANDPFIYNPFAKKADTTHKVVLVKDEMSEFKLTLVNPFGFDLELQSIALSTSGIAFNAVSIAVTIPANATIHVQLMGTPEETGTLIVRGCLIQIIGFAEQEFLIDNEVKKSPEDTFNDNFIKIKHSGLDAIKTNRKRETPGDISPIKFYNLNVIDNQPLLKIKSTSLLHGAVMLYEGEITHITIELENIGNVAVDFITLSFTDSTTTNALTNPELAPEDQYEIELYTKGTRVFSWEGTSEKRSDDFIGKKIWLPQGASTTIKVNVYGKRECHGGTIQVDYGYLDRTVEVIQSFQSAQDVIAPTMFYTRQLFLNVLITVYQNIESFNWDVVYLRHSTPATKKTLDLALNNLRNIKDSMLAAETAATTTTTAIISQQQPIEDLLLVTRNIELENQERNEYCLVTLDVRNRWTIPFELDFVINNRADRNNGSDLDDLASHITVQPGSTSRIILPLKRLFLPSDVCHQEIPSFDPNKQFVVSQGPKISVEQQQARLQMFWYREELLKRIKATWRCEPTRRIGELNLRSSLRLTSMQLSILKKEDVEFIVELKGDSIQKLSHRKFTCVCNDYVTMTVSIRNRFTHPIKLILRIQPVQSYNDGVKEYALSNKLLLEGIRQVVLPEVPATDGITSHSFPMYFLSRGQFELLYHAEDVHSGNKYYDHEWAIVDVTEN</sequence>
<dbReference type="InterPro" id="IPR058565">
    <property type="entry name" value="Ig_TRAPPC9_Trs120_1st"/>
</dbReference>
<keyword evidence="10" id="KW-1185">Reference proteome</keyword>
<organism evidence="9 10">
    <name type="scientific">Mucor plumbeus</name>
    <dbReference type="NCBI Taxonomy" id="97098"/>
    <lineage>
        <taxon>Eukaryota</taxon>
        <taxon>Fungi</taxon>
        <taxon>Fungi incertae sedis</taxon>
        <taxon>Mucoromycota</taxon>
        <taxon>Mucoromycotina</taxon>
        <taxon>Mucoromycetes</taxon>
        <taxon>Mucorales</taxon>
        <taxon>Mucorineae</taxon>
        <taxon>Mucoraceae</taxon>
        <taxon>Mucor</taxon>
    </lineage>
</organism>
<dbReference type="Pfam" id="PF26280">
    <property type="entry name" value="Ig_TRAPPC9-Trs120_2nd"/>
    <property type="match status" value="1"/>
</dbReference>
<feature type="region of interest" description="Disordered" evidence="3">
    <location>
        <begin position="346"/>
        <end position="370"/>
    </location>
</feature>
<dbReference type="PANTHER" id="PTHR21512">
    <property type="entry name" value="TRAFFICKING PROTEIN PARTICLE COMPLEX SUBUNIT 9"/>
    <property type="match status" value="1"/>
</dbReference>
<dbReference type="InterPro" id="IPR058567">
    <property type="entry name" value="Ig_TRAPPC9_Trs120_3rd"/>
</dbReference>
<dbReference type="EMBL" id="JAEPRC010000207">
    <property type="protein sequence ID" value="KAG2204171.1"/>
    <property type="molecule type" value="Genomic_DNA"/>
</dbReference>
<keyword evidence="2" id="KW-0333">Golgi apparatus</keyword>
<evidence type="ECO:0000259" key="7">
    <source>
        <dbReference type="Pfam" id="PF26282"/>
    </source>
</evidence>
<feature type="domain" description="Trs120/TRAPPC9 TPR region" evidence="5">
    <location>
        <begin position="373"/>
        <end position="667"/>
    </location>
</feature>
<feature type="domain" description="Trs120/TRAPPC9 third Ig-like" evidence="7">
    <location>
        <begin position="1066"/>
        <end position="1260"/>
    </location>
</feature>
<feature type="domain" description="Trs120/TRAPPC9 fourth Ig-like" evidence="8">
    <location>
        <begin position="1264"/>
        <end position="1389"/>
    </location>
</feature>
<evidence type="ECO:0000256" key="1">
    <source>
        <dbReference type="ARBA" id="ARBA00004555"/>
    </source>
</evidence>
<evidence type="ECO:0000256" key="2">
    <source>
        <dbReference type="ARBA" id="ARBA00023034"/>
    </source>
</evidence>
<protein>
    <submittedName>
        <fullName evidence="9">Uncharacterized protein</fullName>
    </submittedName>
</protein>
<dbReference type="Pfam" id="PF26251">
    <property type="entry name" value="TPR_TRAPPC9-Trs120"/>
    <property type="match status" value="1"/>
</dbReference>
<comment type="caution">
    <text evidence="9">The sequence shown here is derived from an EMBL/GenBank/DDBJ whole genome shotgun (WGS) entry which is preliminary data.</text>
</comment>
<evidence type="ECO:0000256" key="3">
    <source>
        <dbReference type="SAM" id="MobiDB-lite"/>
    </source>
</evidence>
<dbReference type="InterPro" id="IPR058563">
    <property type="entry name" value="Trs120_TRAPPC9_N"/>
</dbReference>
<dbReference type="GO" id="GO:0005802">
    <property type="term" value="C:trans-Golgi network"/>
    <property type="evidence" value="ECO:0007669"/>
    <property type="project" value="TreeGrafter"/>
</dbReference>
<dbReference type="Proteomes" id="UP000650833">
    <property type="component" value="Unassembled WGS sequence"/>
</dbReference>
<dbReference type="PANTHER" id="PTHR21512:SF5">
    <property type="entry name" value="TRAFFICKING PROTEIN PARTICLE COMPLEX SUBUNIT 9"/>
    <property type="match status" value="1"/>
</dbReference>
<proteinExistence type="predicted"/>
<evidence type="ECO:0000259" key="5">
    <source>
        <dbReference type="Pfam" id="PF26251"/>
    </source>
</evidence>
<gene>
    <name evidence="9" type="ORF">INT46_010282</name>
</gene>